<feature type="compositionally biased region" description="Acidic residues" evidence="8">
    <location>
        <begin position="20"/>
        <end position="32"/>
    </location>
</feature>
<dbReference type="Gene3D" id="1.20.5.490">
    <property type="entry name" value="Single helix bin"/>
    <property type="match status" value="1"/>
</dbReference>
<sequence length="221" mass="24807">MDIGEFNKRYPHDHKKQLLDDDDDEDDDDDDHQVEGTSAPATSSSSSSWRIRRSTGSTSDNLVSPHKNKLVDHEDSDEDLFTVPDVEARPPAESAAAAGGGNNTTTYNNKNINSNNPEVQSAAAAASAAAGSNKRHRGRNPVDKEYRRLKSRLLRNRVSAQQARERKKVYVNDLESRAKELQEMNTKLEEKISTLTNENTMLRKVLMNTRPKVDESMEQKQ</sequence>
<gene>
    <name evidence="11" type="primary">LOC105107201</name>
</gene>
<dbReference type="GO" id="GO:0010114">
    <property type="term" value="P:response to red light"/>
    <property type="evidence" value="ECO:0007669"/>
    <property type="project" value="TreeGrafter"/>
</dbReference>
<evidence type="ECO:0000313" key="11">
    <source>
        <dbReference type="RefSeq" id="XP_010999340.1"/>
    </source>
</evidence>
<dbReference type="KEGG" id="peu:105107201"/>
<keyword evidence="7" id="KW-0175">Coiled coil</keyword>
<organism evidence="10 11">
    <name type="scientific">Populus euphratica</name>
    <name type="common">Euphrates poplar</name>
    <dbReference type="NCBI Taxonomy" id="75702"/>
    <lineage>
        <taxon>Eukaryota</taxon>
        <taxon>Viridiplantae</taxon>
        <taxon>Streptophyta</taxon>
        <taxon>Embryophyta</taxon>
        <taxon>Tracheophyta</taxon>
        <taxon>Spermatophyta</taxon>
        <taxon>Magnoliopsida</taxon>
        <taxon>eudicotyledons</taxon>
        <taxon>Gunneridae</taxon>
        <taxon>Pentapetalae</taxon>
        <taxon>rosids</taxon>
        <taxon>fabids</taxon>
        <taxon>Malpighiales</taxon>
        <taxon>Salicaceae</taxon>
        <taxon>Saliceae</taxon>
        <taxon>Populus</taxon>
    </lineage>
</organism>
<dbReference type="PROSITE" id="PS50217">
    <property type="entry name" value="BZIP"/>
    <property type="match status" value="1"/>
</dbReference>
<dbReference type="GO" id="GO:0000981">
    <property type="term" value="F:DNA-binding transcription factor activity, RNA polymerase II-specific"/>
    <property type="evidence" value="ECO:0007669"/>
    <property type="project" value="InterPro"/>
</dbReference>
<dbReference type="GO" id="GO:0045944">
    <property type="term" value="P:positive regulation of transcription by RNA polymerase II"/>
    <property type="evidence" value="ECO:0007669"/>
    <property type="project" value="InterPro"/>
</dbReference>
<comment type="subcellular location">
    <subcellularLocation>
        <location evidence="1">Nucleus</location>
    </subcellularLocation>
</comment>
<dbReference type="PANTHER" id="PTHR46714">
    <property type="entry name" value="TRANSCRIPTIONAL ACTIVATOR HAC1"/>
    <property type="match status" value="1"/>
</dbReference>
<accession>A0AAJ6SVB2</accession>
<evidence type="ECO:0000256" key="6">
    <source>
        <dbReference type="ARBA" id="ARBA00023242"/>
    </source>
</evidence>
<evidence type="ECO:0000259" key="9">
    <source>
        <dbReference type="PROSITE" id="PS50217"/>
    </source>
</evidence>
<dbReference type="InterPro" id="IPR046347">
    <property type="entry name" value="bZIP_sf"/>
</dbReference>
<dbReference type="GO" id="GO:0003677">
    <property type="term" value="F:DNA binding"/>
    <property type="evidence" value="ECO:0007669"/>
    <property type="project" value="UniProtKB-KW"/>
</dbReference>
<dbReference type="SMART" id="SM00338">
    <property type="entry name" value="BRLZ"/>
    <property type="match status" value="1"/>
</dbReference>
<dbReference type="CDD" id="cd14704">
    <property type="entry name" value="bZIP_HY5-like"/>
    <property type="match status" value="1"/>
</dbReference>
<dbReference type="Proteomes" id="UP000694918">
    <property type="component" value="Unplaced"/>
</dbReference>
<keyword evidence="3" id="KW-0805">Transcription regulation</keyword>
<dbReference type="RefSeq" id="XP_010999340.1">
    <property type="nucleotide sequence ID" value="XM_011001038.1"/>
</dbReference>
<dbReference type="InterPro" id="IPR044280">
    <property type="entry name" value="Hac1/HY5"/>
</dbReference>
<dbReference type="GO" id="GO:0010099">
    <property type="term" value="P:regulation of photomorphogenesis"/>
    <property type="evidence" value="ECO:0007669"/>
    <property type="project" value="TreeGrafter"/>
</dbReference>
<keyword evidence="10" id="KW-1185">Reference proteome</keyword>
<evidence type="ECO:0000256" key="5">
    <source>
        <dbReference type="ARBA" id="ARBA00023163"/>
    </source>
</evidence>
<dbReference type="InterPro" id="IPR004827">
    <property type="entry name" value="bZIP"/>
</dbReference>
<dbReference type="GO" id="GO:0010218">
    <property type="term" value="P:response to far red light"/>
    <property type="evidence" value="ECO:0007669"/>
    <property type="project" value="TreeGrafter"/>
</dbReference>
<dbReference type="AlphaFoldDB" id="A0AAJ6SVB2"/>
<feature type="compositionally biased region" description="Low complexity" evidence="8">
    <location>
        <begin position="42"/>
        <end position="59"/>
    </location>
</feature>
<dbReference type="GO" id="GO:0005634">
    <property type="term" value="C:nucleus"/>
    <property type="evidence" value="ECO:0007669"/>
    <property type="project" value="UniProtKB-SubCell"/>
</dbReference>
<keyword evidence="4" id="KW-0238">DNA-binding</keyword>
<dbReference type="SUPFAM" id="SSF57959">
    <property type="entry name" value="Leucine zipper domain"/>
    <property type="match status" value="1"/>
</dbReference>
<dbReference type="PANTHER" id="PTHR46714:SF5">
    <property type="entry name" value="TRANSCRIPTION FACTOR HY5-LIKE"/>
    <property type="match status" value="1"/>
</dbReference>
<keyword evidence="6" id="KW-0539">Nucleus</keyword>
<evidence type="ECO:0000256" key="7">
    <source>
        <dbReference type="SAM" id="Coils"/>
    </source>
</evidence>
<feature type="coiled-coil region" evidence="7">
    <location>
        <begin position="164"/>
        <end position="205"/>
    </location>
</feature>
<evidence type="ECO:0000313" key="10">
    <source>
        <dbReference type="Proteomes" id="UP000694918"/>
    </source>
</evidence>
<feature type="domain" description="BZIP" evidence="9">
    <location>
        <begin position="146"/>
        <end position="209"/>
    </location>
</feature>
<feature type="region of interest" description="Disordered" evidence="8">
    <location>
        <begin position="121"/>
        <end position="145"/>
    </location>
</feature>
<feature type="compositionally biased region" description="Basic and acidic residues" evidence="8">
    <location>
        <begin position="1"/>
        <end position="10"/>
    </location>
</feature>
<protein>
    <submittedName>
        <fullName evidence="11">Transcription factor HY5-like isoform X1</fullName>
    </submittedName>
</protein>
<feature type="compositionally biased region" description="Low complexity" evidence="8">
    <location>
        <begin position="121"/>
        <end position="130"/>
    </location>
</feature>
<evidence type="ECO:0000256" key="2">
    <source>
        <dbReference type="ARBA" id="ARBA00007163"/>
    </source>
</evidence>
<dbReference type="Pfam" id="PF00170">
    <property type="entry name" value="bZIP_1"/>
    <property type="match status" value="1"/>
</dbReference>
<proteinExistence type="inferred from homology"/>
<reference evidence="11" key="1">
    <citation type="submission" date="2025-08" db="UniProtKB">
        <authorList>
            <consortium name="RefSeq"/>
        </authorList>
    </citation>
    <scope>IDENTIFICATION</scope>
</reference>
<evidence type="ECO:0000256" key="3">
    <source>
        <dbReference type="ARBA" id="ARBA00023015"/>
    </source>
</evidence>
<evidence type="ECO:0000256" key="8">
    <source>
        <dbReference type="SAM" id="MobiDB-lite"/>
    </source>
</evidence>
<keyword evidence="5" id="KW-0804">Transcription</keyword>
<dbReference type="GO" id="GO:0010017">
    <property type="term" value="P:red or far-red light signaling pathway"/>
    <property type="evidence" value="ECO:0007669"/>
    <property type="project" value="TreeGrafter"/>
</dbReference>
<name>A0AAJ6SVB2_POPEU</name>
<evidence type="ECO:0000256" key="1">
    <source>
        <dbReference type="ARBA" id="ARBA00004123"/>
    </source>
</evidence>
<evidence type="ECO:0000256" key="4">
    <source>
        <dbReference type="ARBA" id="ARBA00023125"/>
    </source>
</evidence>
<feature type="region of interest" description="Disordered" evidence="8">
    <location>
        <begin position="1"/>
        <end position="105"/>
    </location>
</feature>
<dbReference type="GeneID" id="105107201"/>
<dbReference type="PROSITE" id="PS00036">
    <property type="entry name" value="BZIP_BASIC"/>
    <property type="match status" value="1"/>
</dbReference>
<comment type="similarity">
    <text evidence="2">Belongs to the bZIP family.</text>
</comment>